<sequence>MRVAYICADPGVPVFGTKGSSVHVQEIVRAWRRAGAEVTVYCTRAGTDRPADLSGLPVVEIRPHSAAGAGREDAIREAAAALAQAVIRDGCDVLYERYSLFSPALAMAAGALRVPAVLEVNAPLIEEQQHYRELHDAGLAERMLHANAAAASVVACVSEPVVRWVEGRVPGARTLLAPNGVNTERITPRLPVRDHSGCLTVAFVGTLKPWHGVGYLLDAVARANIRKAAPTWRAKIIGDGPCRQELERTAAQLGVDAEFTGAVAPDSVPGLLHECDAAAAPYPAAEPGGDDYFSPLKVYEYLAAGLPVVASGVGQIPSILQHERTGLLVKPADPGAIAAALGRLGADAALRGRLGTQARAAAVGLYSWDGVLATIRQALTSERSVA</sequence>
<evidence type="ECO:0000256" key="1">
    <source>
        <dbReference type="ARBA" id="ARBA00022676"/>
    </source>
</evidence>
<proteinExistence type="predicted"/>
<dbReference type="EMBL" id="CP159279">
    <property type="protein sequence ID" value="XCH13134.1"/>
    <property type="molecule type" value="Genomic_DNA"/>
</dbReference>
<dbReference type="PANTHER" id="PTHR12526:SF510">
    <property type="entry name" value="D-INOSITOL 3-PHOSPHATE GLYCOSYLTRANSFERASE"/>
    <property type="match status" value="1"/>
</dbReference>
<dbReference type="GO" id="GO:0016757">
    <property type="term" value="F:glycosyltransferase activity"/>
    <property type="evidence" value="ECO:0007669"/>
    <property type="project" value="UniProtKB-KW"/>
</dbReference>
<dbReference type="SUPFAM" id="SSF53756">
    <property type="entry name" value="UDP-Glycosyltransferase/glycogen phosphorylase"/>
    <property type="match status" value="1"/>
</dbReference>
<dbReference type="InterPro" id="IPR028098">
    <property type="entry name" value="Glyco_trans_4-like_N"/>
</dbReference>
<dbReference type="Pfam" id="PF13439">
    <property type="entry name" value="Glyco_transf_4"/>
    <property type="match status" value="1"/>
</dbReference>
<accession>A0AAU8EUJ9</accession>
<feature type="domain" description="Glycosyltransferase subfamily 4-like N-terminal" evidence="3">
    <location>
        <begin position="19"/>
        <end position="185"/>
    </location>
</feature>
<protein>
    <submittedName>
        <fullName evidence="4">Glycosyltransferase family 4 protein</fullName>
        <ecNumber evidence="4">2.4.-.-</ecNumber>
    </submittedName>
</protein>
<gene>
    <name evidence="4" type="ORF">ABRP34_09205</name>
</gene>
<dbReference type="Gene3D" id="3.40.50.2000">
    <property type="entry name" value="Glycogen Phosphorylase B"/>
    <property type="match status" value="2"/>
</dbReference>
<organism evidence="4">
    <name type="scientific">Arthrobacter sp. K5</name>
    <dbReference type="NCBI Taxonomy" id="2839623"/>
    <lineage>
        <taxon>Bacteria</taxon>
        <taxon>Bacillati</taxon>
        <taxon>Actinomycetota</taxon>
        <taxon>Actinomycetes</taxon>
        <taxon>Micrococcales</taxon>
        <taxon>Micrococcaceae</taxon>
        <taxon>Arthrobacter</taxon>
    </lineage>
</organism>
<dbReference type="AlphaFoldDB" id="A0AAU8EUJ9"/>
<dbReference type="CDD" id="cd03801">
    <property type="entry name" value="GT4_PimA-like"/>
    <property type="match status" value="1"/>
</dbReference>
<dbReference type="EC" id="2.4.-.-" evidence="4"/>
<evidence type="ECO:0000256" key="2">
    <source>
        <dbReference type="ARBA" id="ARBA00022679"/>
    </source>
</evidence>
<keyword evidence="2 4" id="KW-0808">Transferase</keyword>
<dbReference type="Pfam" id="PF13692">
    <property type="entry name" value="Glyco_trans_1_4"/>
    <property type="match status" value="1"/>
</dbReference>
<name>A0AAU8EUJ9_9MICC</name>
<keyword evidence="1 4" id="KW-0328">Glycosyltransferase</keyword>
<evidence type="ECO:0000313" key="4">
    <source>
        <dbReference type="EMBL" id="XCH13134.1"/>
    </source>
</evidence>
<dbReference type="PANTHER" id="PTHR12526">
    <property type="entry name" value="GLYCOSYLTRANSFERASE"/>
    <property type="match status" value="1"/>
</dbReference>
<dbReference type="RefSeq" id="WP_353712994.1">
    <property type="nucleotide sequence ID" value="NZ_CP159279.1"/>
</dbReference>
<evidence type="ECO:0000259" key="3">
    <source>
        <dbReference type="Pfam" id="PF13439"/>
    </source>
</evidence>
<reference evidence="4" key="1">
    <citation type="submission" date="2024-06" db="EMBL/GenBank/DDBJ databases">
        <title>Biodegradation of dimethachlon by Arthrobacter sp. K5: mechanistic insights and ecological implications.</title>
        <authorList>
            <person name="Hu S."/>
            <person name="Lu P."/>
        </authorList>
    </citation>
    <scope>NUCLEOTIDE SEQUENCE</scope>
    <source>
        <strain evidence="4">K5</strain>
    </source>
</reference>